<dbReference type="Proteomes" id="UP000515152">
    <property type="component" value="Chromosome 23"/>
</dbReference>
<evidence type="ECO:0000313" key="3">
    <source>
        <dbReference type="Proteomes" id="UP000515152"/>
    </source>
</evidence>
<dbReference type="InterPro" id="IPR008906">
    <property type="entry name" value="HATC_C_dom"/>
</dbReference>
<dbReference type="InterPro" id="IPR052035">
    <property type="entry name" value="ZnF_BED_domain_contain"/>
</dbReference>
<organism evidence="3 4">
    <name type="scientific">Clupea harengus</name>
    <name type="common">Atlantic herring</name>
    <dbReference type="NCBI Taxonomy" id="7950"/>
    <lineage>
        <taxon>Eukaryota</taxon>
        <taxon>Metazoa</taxon>
        <taxon>Chordata</taxon>
        <taxon>Craniata</taxon>
        <taxon>Vertebrata</taxon>
        <taxon>Euteleostomi</taxon>
        <taxon>Actinopterygii</taxon>
        <taxon>Neopterygii</taxon>
        <taxon>Teleostei</taxon>
        <taxon>Clupei</taxon>
        <taxon>Clupeiformes</taxon>
        <taxon>Clupeoidei</taxon>
        <taxon>Clupeidae</taxon>
        <taxon>Clupea</taxon>
    </lineage>
</organism>
<dbReference type="PANTHER" id="PTHR46481">
    <property type="entry name" value="ZINC FINGER BED DOMAIN-CONTAINING PROTEIN 4"/>
    <property type="match status" value="1"/>
</dbReference>
<dbReference type="GeneID" id="116218635"/>
<sequence>MGASIQAFFSSAVKYKADSAEQQTKEEAIAQWIGRTGLPTRSVEDEDFVKMMLTIDKKLTVPKKAKITNLVDKLYNAERQKFKDRLATARKVTIGLDIWTKKGLTAAFLAISACYYCTQQNRATHILLRLEQISHPHTAECIKTCVDRCTEDWGIPKEKILTVITDNGSNMVAAFKSEDDDEPSSEDDEVQNSDEESEEGDEEQRYGAIKRTPCVVHTLQLVVNMTQKEPSVKRLFDKARGLVRLFRKSSVATERLLQLCGLTLVKDCVTRWSSSYQMVSRLLEVKDSIVQVADGMDWDCLLPSEWQKLAALRDLLLPFAEHTKMLQSDTMSLSLVVPALLDLSAHLSQFPQGTGYRDLAGLAQKMKANMEQRFSCFLDPADPKFSPLAIAACLLDPTVSPETLIGNEDMQIQELLKRAEDYISQTTSPQEEDDAYEEEEERREAPDTSPSSKRPRFRFFSKACASRPLRPKPSVRQELQKFKEQLSQPIHEESAFDFWAAQGSAVYQTLKPFAFDLLAMPASQAFAERVFSITGDLTRGRRNRARLILERSAFLKLNRDV</sequence>
<dbReference type="KEGG" id="char:116218635"/>
<reference evidence="4" key="1">
    <citation type="submission" date="2025-08" db="UniProtKB">
        <authorList>
            <consortium name="RefSeq"/>
        </authorList>
    </citation>
    <scope>IDENTIFICATION</scope>
</reference>
<dbReference type="PANTHER" id="PTHR46481:SF4">
    <property type="entry name" value="ZINC FINGER BED DOMAIN-CONTAINING PROTEIN 4"/>
    <property type="match status" value="1"/>
</dbReference>
<dbReference type="SUPFAM" id="SSF53098">
    <property type="entry name" value="Ribonuclease H-like"/>
    <property type="match status" value="1"/>
</dbReference>
<feature type="compositionally biased region" description="Acidic residues" evidence="1">
    <location>
        <begin position="178"/>
        <end position="202"/>
    </location>
</feature>
<accession>A0A6P8EL26</accession>
<evidence type="ECO:0000313" key="4">
    <source>
        <dbReference type="RefSeq" id="XP_031416733.1"/>
    </source>
</evidence>
<keyword evidence="3" id="KW-1185">Reference proteome</keyword>
<name>A0A6P8EL26_CLUHA</name>
<evidence type="ECO:0000256" key="1">
    <source>
        <dbReference type="SAM" id="MobiDB-lite"/>
    </source>
</evidence>
<dbReference type="InterPro" id="IPR012337">
    <property type="entry name" value="RNaseH-like_sf"/>
</dbReference>
<protein>
    <submittedName>
        <fullName evidence="4">Uncharacterized protein LOC116218635</fullName>
    </submittedName>
</protein>
<dbReference type="AlphaFoldDB" id="A0A6P8EL26"/>
<feature type="region of interest" description="Disordered" evidence="1">
    <location>
        <begin position="425"/>
        <end position="455"/>
    </location>
</feature>
<evidence type="ECO:0000259" key="2">
    <source>
        <dbReference type="Pfam" id="PF05699"/>
    </source>
</evidence>
<dbReference type="Pfam" id="PF05699">
    <property type="entry name" value="Dimer_Tnp_hAT"/>
    <property type="match status" value="1"/>
</dbReference>
<dbReference type="GO" id="GO:0046983">
    <property type="term" value="F:protein dimerization activity"/>
    <property type="evidence" value="ECO:0007669"/>
    <property type="project" value="InterPro"/>
</dbReference>
<proteinExistence type="predicted"/>
<dbReference type="RefSeq" id="XP_031416733.1">
    <property type="nucleotide sequence ID" value="XM_031560873.2"/>
</dbReference>
<feature type="domain" description="HAT C-terminal dimerisation" evidence="2">
    <location>
        <begin position="479"/>
        <end position="544"/>
    </location>
</feature>
<feature type="compositionally biased region" description="Acidic residues" evidence="1">
    <location>
        <begin position="430"/>
        <end position="441"/>
    </location>
</feature>
<gene>
    <name evidence="4" type="primary">LOC116218635</name>
</gene>
<dbReference type="OrthoDB" id="10057873at2759"/>
<feature type="region of interest" description="Disordered" evidence="1">
    <location>
        <begin position="176"/>
        <end position="205"/>
    </location>
</feature>